<evidence type="ECO:0000313" key="1">
    <source>
        <dbReference type="EMBL" id="AIB13937.1"/>
    </source>
</evidence>
<dbReference type="Proteomes" id="UP000027186">
    <property type="component" value="Plasmid AbAZ39_p1"/>
</dbReference>
<proteinExistence type="predicted"/>
<accession>A0A060DM42</accession>
<gene>
    <name evidence="1" type="ORF">ABAZ39_18550</name>
</gene>
<evidence type="ECO:0000313" key="2">
    <source>
        <dbReference type="Proteomes" id="UP000027186"/>
    </source>
</evidence>
<reference evidence="1 2" key="1">
    <citation type="journal article" date="2014" name="Genome Announc.">
        <title>Complete Genome Sequence of the Model Rhizosphere Strain Azospirillum brasilense Az39, Successfully Applied in Agriculture.</title>
        <authorList>
            <person name="Rivera D."/>
            <person name="Revale S."/>
            <person name="Molina R."/>
            <person name="Gualpa J."/>
            <person name="Puente M."/>
            <person name="Maroniche G."/>
            <person name="Paris G."/>
            <person name="Baker D."/>
            <person name="Clavijo B."/>
            <person name="McLay K."/>
            <person name="Spaepen S."/>
            <person name="Perticari A."/>
            <person name="Vazquez M."/>
            <person name="Wisniewski-Dye F."/>
            <person name="Watkins C."/>
            <person name="Martinez-Abarca F."/>
            <person name="Vanderleyden J."/>
            <person name="Cassan F."/>
        </authorList>
    </citation>
    <scope>NUCLEOTIDE SEQUENCE [LARGE SCALE GENOMIC DNA]</scope>
    <source>
        <strain evidence="1 2">Az39</strain>
        <plasmid evidence="1">AbAZ39_p1</plasmid>
    </source>
</reference>
<keyword evidence="1" id="KW-0614">Plasmid</keyword>
<sequence length="93" mass="10138">MNADAMLKRIEGFNQARGGGVIVRKAARGYTLLSERTGAPIARLRPTGNGDTVQVLWWNGERWGASGPLGIATMALDRALDYVANEPNFWIHA</sequence>
<name>A0A060DM42_9PROT</name>
<protein>
    <submittedName>
        <fullName evidence="1">Uncharacterized protein</fullName>
    </submittedName>
</protein>
<dbReference type="RefSeq" id="WP_040134263.1">
    <property type="nucleotide sequence ID" value="NZ_CP007794.1"/>
</dbReference>
<geneLocation type="plasmid" evidence="1 2">
    <name>AbAZ39_p1</name>
</geneLocation>
<organism evidence="1 2">
    <name type="scientific">Azospirillum argentinense</name>
    <dbReference type="NCBI Taxonomy" id="2970906"/>
    <lineage>
        <taxon>Bacteria</taxon>
        <taxon>Pseudomonadati</taxon>
        <taxon>Pseudomonadota</taxon>
        <taxon>Alphaproteobacteria</taxon>
        <taxon>Rhodospirillales</taxon>
        <taxon>Azospirillaceae</taxon>
        <taxon>Azospirillum</taxon>
    </lineage>
</organism>
<dbReference type="KEGG" id="abq:ABAZ39_18550"/>
<dbReference type="EMBL" id="CP007794">
    <property type="protein sequence ID" value="AIB13937.1"/>
    <property type="molecule type" value="Genomic_DNA"/>
</dbReference>
<dbReference type="AlphaFoldDB" id="A0A060DM42"/>